<dbReference type="KEGG" id="hazt:108683333"/>
<keyword evidence="1" id="KW-1185">Reference proteome</keyword>
<reference evidence="2" key="1">
    <citation type="submission" date="2025-08" db="UniProtKB">
        <authorList>
            <consortium name="RefSeq"/>
        </authorList>
    </citation>
    <scope>IDENTIFICATION</scope>
    <source>
        <tissue evidence="2">Whole organism</tissue>
    </source>
</reference>
<gene>
    <name evidence="2" type="primary">LOC108683333</name>
</gene>
<dbReference type="AlphaFoldDB" id="A0A8B7PPJ6"/>
<evidence type="ECO:0000313" key="2">
    <source>
        <dbReference type="RefSeq" id="XP_018028128.1"/>
    </source>
</evidence>
<evidence type="ECO:0000313" key="1">
    <source>
        <dbReference type="Proteomes" id="UP000694843"/>
    </source>
</evidence>
<sequence>MVNYLNYITDHIRNRLIVQGEIMVNKTYPETRNYIRQTPHYNGISYHYIEQIWNTIYPAIDVALEDLDDIEVIFSTRESEDIFSSRASYHIKMLLKGQHYYLKITERLIDDQPELRHHQRIDADFALPAST</sequence>
<dbReference type="GeneID" id="108683333"/>
<proteinExistence type="predicted"/>
<dbReference type="RefSeq" id="XP_018028128.1">
    <property type="nucleotide sequence ID" value="XM_018172639.2"/>
</dbReference>
<organism evidence="1 2">
    <name type="scientific">Hyalella azteca</name>
    <name type="common">Amphipod</name>
    <dbReference type="NCBI Taxonomy" id="294128"/>
    <lineage>
        <taxon>Eukaryota</taxon>
        <taxon>Metazoa</taxon>
        <taxon>Ecdysozoa</taxon>
        <taxon>Arthropoda</taxon>
        <taxon>Crustacea</taxon>
        <taxon>Multicrustacea</taxon>
        <taxon>Malacostraca</taxon>
        <taxon>Eumalacostraca</taxon>
        <taxon>Peracarida</taxon>
        <taxon>Amphipoda</taxon>
        <taxon>Senticaudata</taxon>
        <taxon>Talitrida</taxon>
        <taxon>Talitroidea</taxon>
        <taxon>Hyalellidae</taxon>
        <taxon>Hyalella</taxon>
    </lineage>
</organism>
<accession>A0A8B7PPJ6</accession>
<protein>
    <submittedName>
        <fullName evidence="2">Uncharacterized protein LOC108683333 isoform X1</fullName>
    </submittedName>
</protein>
<name>A0A8B7PPJ6_HYAAZ</name>
<dbReference type="Proteomes" id="UP000694843">
    <property type="component" value="Unplaced"/>
</dbReference>